<keyword evidence="6" id="KW-1185">Reference proteome</keyword>
<protein>
    <recommendedName>
        <fullName evidence="1">diguanylate cyclase</fullName>
        <ecNumber evidence="1">2.7.7.65</ecNumber>
    </recommendedName>
</protein>
<name>A0A5S3P5Z6_9SPHN</name>
<dbReference type="EMBL" id="VCAO01000003">
    <property type="protein sequence ID" value="TMM48384.1"/>
    <property type="molecule type" value="Genomic_DNA"/>
</dbReference>
<gene>
    <name evidence="5" type="ORF">FEV51_08915</name>
</gene>
<keyword evidence="3" id="KW-1133">Transmembrane helix</keyword>
<evidence type="ECO:0000256" key="2">
    <source>
        <dbReference type="ARBA" id="ARBA00034247"/>
    </source>
</evidence>
<dbReference type="SMART" id="SM00267">
    <property type="entry name" value="GGDEF"/>
    <property type="match status" value="1"/>
</dbReference>
<feature type="domain" description="GGDEF" evidence="4">
    <location>
        <begin position="435"/>
        <end position="570"/>
    </location>
</feature>
<proteinExistence type="predicted"/>
<organism evidence="5 6">
    <name type="scientific">Qipengyuania marisflavi</name>
    <dbReference type="NCBI Taxonomy" id="2486356"/>
    <lineage>
        <taxon>Bacteria</taxon>
        <taxon>Pseudomonadati</taxon>
        <taxon>Pseudomonadota</taxon>
        <taxon>Alphaproteobacteria</taxon>
        <taxon>Sphingomonadales</taxon>
        <taxon>Erythrobacteraceae</taxon>
        <taxon>Qipengyuania</taxon>
    </lineage>
</organism>
<dbReference type="CDD" id="cd01949">
    <property type="entry name" value="GGDEF"/>
    <property type="match status" value="1"/>
</dbReference>
<dbReference type="InterPro" id="IPR029787">
    <property type="entry name" value="Nucleotide_cyclase"/>
</dbReference>
<dbReference type="InterPro" id="IPR000160">
    <property type="entry name" value="GGDEF_dom"/>
</dbReference>
<dbReference type="PROSITE" id="PS50887">
    <property type="entry name" value="GGDEF"/>
    <property type="match status" value="1"/>
</dbReference>
<evidence type="ECO:0000256" key="3">
    <source>
        <dbReference type="SAM" id="Phobius"/>
    </source>
</evidence>
<feature type="transmembrane region" description="Helical" evidence="3">
    <location>
        <begin position="244"/>
        <end position="266"/>
    </location>
</feature>
<dbReference type="EC" id="2.7.7.65" evidence="1"/>
<dbReference type="Pfam" id="PF07695">
    <property type="entry name" value="7TMR-DISM_7TM"/>
    <property type="match status" value="1"/>
</dbReference>
<dbReference type="InterPro" id="IPR043128">
    <property type="entry name" value="Rev_trsase/Diguanyl_cyclase"/>
</dbReference>
<evidence type="ECO:0000313" key="6">
    <source>
        <dbReference type="Proteomes" id="UP000309668"/>
    </source>
</evidence>
<accession>A0A5S3P5Z6</accession>
<dbReference type="GO" id="GO:0052621">
    <property type="term" value="F:diguanylate cyclase activity"/>
    <property type="evidence" value="ECO:0007669"/>
    <property type="project" value="UniProtKB-EC"/>
</dbReference>
<dbReference type="NCBIfam" id="TIGR00254">
    <property type="entry name" value="GGDEF"/>
    <property type="match status" value="1"/>
</dbReference>
<evidence type="ECO:0000259" key="4">
    <source>
        <dbReference type="PROSITE" id="PS50887"/>
    </source>
</evidence>
<keyword evidence="3" id="KW-0812">Transmembrane</keyword>
<reference evidence="5 6" key="1">
    <citation type="submission" date="2019-05" db="EMBL/GenBank/DDBJ databases">
        <title>Erythrobacter marisflavi sp. nov., isolated from isolated from water of an estuary environment.</title>
        <authorList>
            <person name="Yoon J.-H."/>
        </authorList>
    </citation>
    <scope>NUCLEOTIDE SEQUENCE [LARGE SCALE GENOMIC DNA]</scope>
    <source>
        <strain evidence="5 6">KEM-5</strain>
    </source>
</reference>
<feature type="transmembrane region" description="Helical" evidence="3">
    <location>
        <begin position="210"/>
        <end position="232"/>
    </location>
</feature>
<feature type="transmembrane region" description="Helical" evidence="3">
    <location>
        <begin position="179"/>
        <end position="198"/>
    </location>
</feature>
<evidence type="ECO:0000313" key="5">
    <source>
        <dbReference type="EMBL" id="TMM48384.1"/>
    </source>
</evidence>
<dbReference type="Pfam" id="PF00990">
    <property type="entry name" value="GGDEF"/>
    <property type="match status" value="1"/>
</dbReference>
<comment type="catalytic activity">
    <reaction evidence="2">
        <text>2 GTP = 3',3'-c-di-GMP + 2 diphosphate</text>
        <dbReference type="Rhea" id="RHEA:24898"/>
        <dbReference type="ChEBI" id="CHEBI:33019"/>
        <dbReference type="ChEBI" id="CHEBI:37565"/>
        <dbReference type="ChEBI" id="CHEBI:58805"/>
        <dbReference type="EC" id="2.7.7.65"/>
    </reaction>
</comment>
<feature type="transmembrane region" description="Helical" evidence="3">
    <location>
        <begin position="308"/>
        <end position="326"/>
    </location>
</feature>
<feature type="transmembrane region" description="Helical" evidence="3">
    <location>
        <begin position="278"/>
        <end position="296"/>
    </location>
</feature>
<dbReference type="PANTHER" id="PTHR45138">
    <property type="entry name" value="REGULATORY COMPONENTS OF SENSORY TRANSDUCTION SYSTEM"/>
    <property type="match status" value="1"/>
</dbReference>
<dbReference type="Proteomes" id="UP000309668">
    <property type="component" value="Unassembled WGS sequence"/>
</dbReference>
<dbReference type="InterPro" id="IPR050469">
    <property type="entry name" value="Diguanylate_Cyclase"/>
</dbReference>
<comment type="caution">
    <text evidence="5">The sequence shown here is derived from an EMBL/GenBank/DDBJ whole genome shotgun (WGS) entry which is preliminary data.</text>
</comment>
<feature type="transmembrane region" description="Helical" evidence="3">
    <location>
        <begin position="372"/>
        <end position="390"/>
    </location>
</feature>
<dbReference type="OrthoDB" id="9759607at2"/>
<dbReference type="SUPFAM" id="SSF55073">
    <property type="entry name" value="Nucleotide cyclase"/>
    <property type="match status" value="1"/>
</dbReference>
<dbReference type="AlphaFoldDB" id="A0A5S3P5Z6"/>
<dbReference type="InterPro" id="IPR011623">
    <property type="entry name" value="7TMR_DISM_rcpt_extracell_dom1"/>
</dbReference>
<feature type="transmembrane region" description="Helical" evidence="3">
    <location>
        <begin position="338"/>
        <end position="360"/>
    </location>
</feature>
<evidence type="ECO:0000256" key="1">
    <source>
        <dbReference type="ARBA" id="ARBA00012528"/>
    </source>
</evidence>
<dbReference type="PANTHER" id="PTHR45138:SF9">
    <property type="entry name" value="DIGUANYLATE CYCLASE DGCM-RELATED"/>
    <property type="match status" value="1"/>
</dbReference>
<dbReference type="Gene3D" id="3.30.70.270">
    <property type="match status" value="1"/>
</dbReference>
<keyword evidence="3" id="KW-0472">Membrane</keyword>
<sequence>MGREFSAFSMRNLRVLLLAIFAGFFVVPALASAQAVFSPGSVCHTSGKLTASYTDLRADPARWVCEGSEMDWEQPRHVIRHDLRARPADQPNPQFAQFDRYDFDGLTVIVEGVDGSRASKSFAFDDVRLGSSSLLSVVDLPKIKERAAAVVMVLDGGMYPEVLVTAQLTDSLMARATAGLPHLFAALLCGLLLAPMLFDLGYFRALREPFPLFHALFCIMAFVQTAAVSGLIPLMTNLSFSTELIITYFSLDIMVAATFLFAYNFIEREHLGSWHRKLLIAIAALAIASGVMTTFLPDAFGYWIDHVYFGVYALILAGYFTVLFVAKRRGSRMAPYLIWGFAPLSAIILAQLASVYIPVLGWEFDETWPQNLALLFEVVATALAVANRFIRIRRERDQAMDEARTLGALSERDELTGLLNRRALETRYEALVADGFHAMAVVDLDHFKPINDIYGHPVGDAVIQCAADALAAGSDQDVLAFRIGGEEFLLLLRGKGAAKRAEARRRAITARTLSEMDGFDRPVTASMGFLEFGKVVGQPGIDFTALYSRADQLLYAAKCGGRNRTVEDQLEMFVPEDEDETGSTAFA</sequence>